<dbReference type="EMBL" id="CABVGX010000031">
    <property type="protein sequence ID" value="VVN09289.1"/>
    <property type="molecule type" value="Genomic_DNA"/>
</dbReference>
<accession>A0A5E6V975</accession>
<name>A0A5E6V975_PSEFL</name>
<evidence type="ECO:0000313" key="2">
    <source>
        <dbReference type="Proteomes" id="UP000325607"/>
    </source>
</evidence>
<protein>
    <submittedName>
        <fullName evidence="1">Uncharacterized protein</fullName>
    </submittedName>
</protein>
<sequence length="141" mass="15529">MRVSDSWGTNVTLHSQETIVSTDHPQAFSFIQAFRGIILENRQPQCGTSFLACHGENLIDHPGSGTLALKCRQYVQFPDVQSPGVATQAYEPPTFAALHYQQVFPPGPGNVERFVLPAQVVVDVIAQHGLTSERPGKFQRL</sequence>
<organism evidence="1 2">
    <name type="scientific">Pseudomonas fluorescens</name>
    <dbReference type="NCBI Taxonomy" id="294"/>
    <lineage>
        <taxon>Bacteria</taxon>
        <taxon>Pseudomonadati</taxon>
        <taxon>Pseudomonadota</taxon>
        <taxon>Gammaproteobacteria</taxon>
        <taxon>Pseudomonadales</taxon>
        <taxon>Pseudomonadaceae</taxon>
        <taxon>Pseudomonas</taxon>
    </lineage>
</organism>
<dbReference type="AlphaFoldDB" id="A0A5E6V975"/>
<proteinExistence type="predicted"/>
<reference evidence="1 2" key="1">
    <citation type="submission" date="2019-09" db="EMBL/GenBank/DDBJ databases">
        <authorList>
            <person name="Chandra G."/>
            <person name="Truman W A."/>
        </authorList>
    </citation>
    <scope>NUCLEOTIDE SEQUENCE [LARGE SCALE GENOMIC DNA]</scope>
    <source>
        <strain evidence="1">PS645</strain>
    </source>
</reference>
<gene>
    <name evidence="1" type="ORF">PS645_03704</name>
</gene>
<dbReference type="Proteomes" id="UP000325607">
    <property type="component" value="Unassembled WGS sequence"/>
</dbReference>
<evidence type="ECO:0000313" key="1">
    <source>
        <dbReference type="EMBL" id="VVN09289.1"/>
    </source>
</evidence>